<accession>A0A2C6VE15</accession>
<sequence>MKKVNSFGTGFYIASFLNIFLLIGLVFIVQSENLIITMIWTLLSFVNAVYLLVNVLNNNRKQ</sequence>
<reference evidence="4" key="2">
    <citation type="submission" date="2017-10" db="EMBL/GenBank/DDBJ databases">
        <title>Staphylococcus edaphicus sp. nov., isolated in Antarctica, harbouring mecC gene and genomic islands essential in adaptation to extreme environment.</title>
        <authorList>
            <person name="Pantucek R."/>
            <person name="Sedlacek I."/>
            <person name="Indrakova A."/>
            <person name="Vrbovska V."/>
            <person name="Maslanova I."/>
            <person name="Kovarovic V."/>
            <person name="Svec P."/>
            <person name="Kralova S."/>
            <person name="Kristofova L."/>
            <person name="Keklakova J."/>
            <person name="Petras P."/>
            <person name="Doskar J."/>
        </authorList>
    </citation>
    <scope>NUCLEOTIDE SEQUENCE [LARGE SCALE GENOMIC DNA]</scope>
    <source>
        <strain evidence="4">CCM 5085</strain>
    </source>
</reference>
<feature type="transmembrane region" description="Helical" evidence="1">
    <location>
        <begin position="34"/>
        <end position="56"/>
    </location>
</feature>
<reference evidence="2" key="3">
    <citation type="submission" date="2017-10" db="EMBL/GenBank/DDBJ databases">
        <authorList>
            <person name="Vrbovska V."/>
            <person name="Kovarovic V."/>
            <person name="Indrakova A."/>
        </authorList>
    </citation>
    <scope>NUCLEOTIDE SEQUENCE</scope>
    <source>
        <strain evidence="2">CCM 8730</strain>
    </source>
</reference>
<name>A0A2C6VE15_9STAP</name>
<keyword evidence="1" id="KW-0812">Transmembrane</keyword>
<feature type="transmembrane region" description="Helical" evidence="1">
    <location>
        <begin position="7"/>
        <end position="28"/>
    </location>
</feature>
<reference evidence="2" key="1">
    <citation type="journal article" date="2017" name="Appl. Environ. Microbiol.">
        <title>Staphylococcus edaphicus sp. nov., isolated in Antarctica, harbours mecC gene and genomic islands with suspected role in adaptation to extreme environment.</title>
        <authorList>
            <person name="Pantucek R."/>
            <person name="Sedlacek I."/>
            <person name="Indrakova A."/>
            <person name="Vrbovska V."/>
            <person name="Maslanova I."/>
            <person name="Kovarovic V."/>
            <person name="Svec P."/>
            <person name="Kralova S."/>
            <person name="Kristofova L."/>
            <person name="Keklakova J."/>
            <person name="Petras P."/>
            <person name="Doskar J."/>
        </authorList>
    </citation>
    <scope>NUCLEOTIDE SEQUENCE</scope>
    <source>
        <strain evidence="2">CCM 8730</strain>
    </source>
</reference>
<evidence type="ECO:0000313" key="5">
    <source>
        <dbReference type="Proteomes" id="UP001056588"/>
    </source>
</evidence>
<protein>
    <submittedName>
        <fullName evidence="2">Uncharacterized protein</fullName>
    </submittedName>
</protein>
<proteinExistence type="predicted"/>
<keyword evidence="5" id="KW-1185">Reference proteome</keyword>
<dbReference type="RefSeq" id="WP_099091355.1">
    <property type="nucleotide sequence ID" value="NZ_CP093217.1"/>
</dbReference>
<gene>
    <name evidence="2" type="ORF">BTJ66_12950</name>
    <name evidence="3" type="ORF">MNY58_12975</name>
</gene>
<evidence type="ECO:0000313" key="3">
    <source>
        <dbReference type="EMBL" id="UQW81450.1"/>
    </source>
</evidence>
<organism evidence="2 4">
    <name type="scientific">Staphylococcus edaphicus</name>
    <dbReference type="NCBI Taxonomy" id="1955013"/>
    <lineage>
        <taxon>Bacteria</taxon>
        <taxon>Bacillati</taxon>
        <taxon>Bacillota</taxon>
        <taxon>Bacilli</taxon>
        <taxon>Bacillales</taxon>
        <taxon>Staphylococcaceae</taxon>
        <taxon>Staphylococcus</taxon>
    </lineage>
</organism>
<dbReference type="Proteomes" id="UP001056588">
    <property type="component" value="Chromosome"/>
</dbReference>
<dbReference type="EMBL" id="CP093217">
    <property type="protein sequence ID" value="UQW81450.1"/>
    <property type="molecule type" value="Genomic_DNA"/>
</dbReference>
<reference evidence="3" key="4">
    <citation type="submission" date="2022-03" db="EMBL/GenBank/DDBJ databases">
        <title>Complete Genome Sequence of Staphylococcus edaphicus strain CCM 8731.</title>
        <authorList>
            <person name="Rimmer C.O."/>
            <person name="Thomas J.C."/>
        </authorList>
    </citation>
    <scope>NUCLEOTIDE SEQUENCE</scope>
    <source>
        <strain evidence="3">CCM 8731</strain>
    </source>
</reference>
<keyword evidence="1" id="KW-0472">Membrane</keyword>
<dbReference type="EMBL" id="MRZN01000031">
    <property type="protein sequence ID" value="PHK48571.1"/>
    <property type="molecule type" value="Genomic_DNA"/>
</dbReference>
<keyword evidence="1" id="KW-1133">Transmembrane helix</keyword>
<evidence type="ECO:0000256" key="1">
    <source>
        <dbReference type="SAM" id="Phobius"/>
    </source>
</evidence>
<evidence type="ECO:0000313" key="4">
    <source>
        <dbReference type="Proteomes" id="UP000223828"/>
    </source>
</evidence>
<dbReference type="Proteomes" id="UP000223828">
    <property type="component" value="Unassembled WGS sequence"/>
</dbReference>
<dbReference type="AlphaFoldDB" id="A0A2C6VE15"/>
<evidence type="ECO:0000313" key="2">
    <source>
        <dbReference type="EMBL" id="PHK48571.1"/>
    </source>
</evidence>